<dbReference type="EMBL" id="MU839827">
    <property type="protein sequence ID" value="KAK1760975.1"/>
    <property type="molecule type" value="Genomic_DNA"/>
</dbReference>
<protein>
    <submittedName>
        <fullName evidence="2">Uncharacterized protein</fullName>
    </submittedName>
</protein>
<feature type="compositionally biased region" description="Basic and acidic residues" evidence="1">
    <location>
        <begin position="1"/>
        <end position="10"/>
    </location>
</feature>
<reference evidence="2" key="1">
    <citation type="submission" date="2023-06" db="EMBL/GenBank/DDBJ databases">
        <title>Genome-scale phylogeny and comparative genomics of the fungal order Sordariales.</title>
        <authorList>
            <consortium name="Lawrence Berkeley National Laboratory"/>
            <person name="Hensen N."/>
            <person name="Bonometti L."/>
            <person name="Westerberg I."/>
            <person name="Brannstrom I.O."/>
            <person name="Guillou S."/>
            <person name="Cros-Aarteil S."/>
            <person name="Calhoun S."/>
            <person name="Haridas S."/>
            <person name="Kuo A."/>
            <person name="Mondo S."/>
            <person name="Pangilinan J."/>
            <person name="Riley R."/>
            <person name="Labutti K."/>
            <person name="Andreopoulos B."/>
            <person name="Lipzen A."/>
            <person name="Chen C."/>
            <person name="Yanf M."/>
            <person name="Daum C."/>
            <person name="Ng V."/>
            <person name="Clum A."/>
            <person name="Steindorff A."/>
            <person name="Ohm R."/>
            <person name="Martin F."/>
            <person name="Silar P."/>
            <person name="Natvig D."/>
            <person name="Lalanne C."/>
            <person name="Gautier V."/>
            <person name="Ament-Velasquez S.L."/>
            <person name="Kruys A."/>
            <person name="Hutchinson M.I."/>
            <person name="Powell A.J."/>
            <person name="Barry K."/>
            <person name="Miller A.N."/>
            <person name="Grigoriev I.V."/>
            <person name="Debuchy R."/>
            <person name="Gladieux P."/>
            <person name="Thoren M.H."/>
            <person name="Johannesson H."/>
        </authorList>
    </citation>
    <scope>NUCLEOTIDE SEQUENCE</scope>
    <source>
        <strain evidence="2">PSN4</strain>
    </source>
</reference>
<dbReference type="AlphaFoldDB" id="A0AAJ0BN09"/>
<sequence>MDPVERESKAGRMSKTKARPESPSARPRSRCLAMSSHPPAVTLLKRVPREGRSCRCMSHPLSNQLPKTLAHQDQAPVAVARAAAIGWSAGIRGANDGVRPFDTVSRGSLEISLQALAASESRVVVMSAIDPWQERQEIPLRCSLAPFPAFSQAMSISRESRQIPPSRRQPSIQGPCHVTSLIPIGESERSRNRLWRSADWRSLAGNNPRRTRHIWIVPRPSSCLSCRRGSAVSPSSLGFRVLGAFAQNSILAGPSASANASTLSVQVC</sequence>
<gene>
    <name evidence="2" type="ORF">QBC47DRAFT_19100</name>
</gene>
<name>A0AAJ0BN09_9PEZI</name>
<accession>A0AAJ0BN09</accession>
<evidence type="ECO:0000256" key="1">
    <source>
        <dbReference type="SAM" id="MobiDB-lite"/>
    </source>
</evidence>
<comment type="caution">
    <text evidence="2">The sequence shown here is derived from an EMBL/GenBank/DDBJ whole genome shotgun (WGS) entry which is preliminary data.</text>
</comment>
<proteinExistence type="predicted"/>
<evidence type="ECO:0000313" key="2">
    <source>
        <dbReference type="EMBL" id="KAK1760975.1"/>
    </source>
</evidence>
<organism evidence="2 3">
    <name type="scientific">Echria macrotheca</name>
    <dbReference type="NCBI Taxonomy" id="438768"/>
    <lineage>
        <taxon>Eukaryota</taxon>
        <taxon>Fungi</taxon>
        <taxon>Dikarya</taxon>
        <taxon>Ascomycota</taxon>
        <taxon>Pezizomycotina</taxon>
        <taxon>Sordariomycetes</taxon>
        <taxon>Sordariomycetidae</taxon>
        <taxon>Sordariales</taxon>
        <taxon>Schizotheciaceae</taxon>
        <taxon>Echria</taxon>
    </lineage>
</organism>
<keyword evidence="3" id="KW-1185">Reference proteome</keyword>
<evidence type="ECO:0000313" key="3">
    <source>
        <dbReference type="Proteomes" id="UP001239445"/>
    </source>
</evidence>
<dbReference type="Proteomes" id="UP001239445">
    <property type="component" value="Unassembled WGS sequence"/>
</dbReference>
<feature type="region of interest" description="Disordered" evidence="1">
    <location>
        <begin position="1"/>
        <end position="35"/>
    </location>
</feature>